<dbReference type="AlphaFoldDB" id="A0AAN8X5G2"/>
<keyword evidence="2" id="KW-1185">Reference proteome</keyword>
<feature type="non-terminal residue" evidence="1">
    <location>
        <position position="57"/>
    </location>
</feature>
<reference evidence="1 2" key="1">
    <citation type="submission" date="2023-11" db="EMBL/GenBank/DDBJ databases">
        <title>Halocaridina rubra genome assembly.</title>
        <authorList>
            <person name="Smith C."/>
        </authorList>
    </citation>
    <scope>NUCLEOTIDE SEQUENCE [LARGE SCALE GENOMIC DNA]</scope>
    <source>
        <strain evidence="1">EP-1</strain>
        <tissue evidence="1">Whole</tissue>
    </source>
</reference>
<name>A0AAN8X5G2_HALRR</name>
<gene>
    <name evidence="1" type="ORF">SK128_001647</name>
</gene>
<dbReference type="EMBL" id="JAXCGZ010009617">
    <property type="protein sequence ID" value="KAK7076571.1"/>
    <property type="molecule type" value="Genomic_DNA"/>
</dbReference>
<proteinExistence type="predicted"/>
<organism evidence="1 2">
    <name type="scientific">Halocaridina rubra</name>
    <name type="common">Hawaiian red shrimp</name>
    <dbReference type="NCBI Taxonomy" id="373956"/>
    <lineage>
        <taxon>Eukaryota</taxon>
        <taxon>Metazoa</taxon>
        <taxon>Ecdysozoa</taxon>
        <taxon>Arthropoda</taxon>
        <taxon>Crustacea</taxon>
        <taxon>Multicrustacea</taxon>
        <taxon>Malacostraca</taxon>
        <taxon>Eumalacostraca</taxon>
        <taxon>Eucarida</taxon>
        <taxon>Decapoda</taxon>
        <taxon>Pleocyemata</taxon>
        <taxon>Caridea</taxon>
        <taxon>Atyoidea</taxon>
        <taxon>Atyidae</taxon>
        <taxon>Halocaridina</taxon>
    </lineage>
</organism>
<accession>A0AAN8X5G2</accession>
<evidence type="ECO:0000313" key="1">
    <source>
        <dbReference type="EMBL" id="KAK7076571.1"/>
    </source>
</evidence>
<protein>
    <submittedName>
        <fullName evidence="1">Uncharacterized protein</fullName>
    </submittedName>
</protein>
<evidence type="ECO:0000313" key="2">
    <source>
        <dbReference type="Proteomes" id="UP001381693"/>
    </source>
</evidence>
<comment type="caution">
    <text evidence="1">The sequence shown here is derived from an EMBL/GenBank/DDBJ whole genome shotgun (WGS) entry which is preliminary data.</text>
</comment>
<dbReference type="Proteomes" id="UP001381693">
    <property type="component" value="Unassembled WGS sequence"/>
</dbReference>
<sequence length="57" mass="6515">MTHVRRIEEKRAEQTGTWFPEKVLLATPLLHLHKDCCRALWKIILSTATARAACSLV</sequence>